<name>A0A7J7S703_PIPKU</name>
<feature type="region of interest" description="Disordered" evidence="1">
    <location>
        <begin position="1"/>
        <end position="23"/>
    </location>
</feature>
<dbReference type="EMBL" id="JACAGB010000045">
    <property type="protein sequence ID" value="KAF6283995.1"/>
    <property type="molecule type" value="Genomic_DNA"/>
</dbReference>
<evidence type="ECO:0000313" key="3">
    <source>
        <dbReference type="Proteomes" id="UP000558488"/>
    </source>
</evidence>
<gene>
    <name evidence="2" type="ORF">mPipKuh1_010016</name>
</gene>
<organism evidence="2 3">
    <name type="scientific">Pipistrellus kuhlii</name>
    <name type="common">Kuhl's pipistrelle</name>
    <dbReference type="NCBI Taxonomy" id="59472"/>
    <lineage>
        <taxon>Eukaryota</taxon>
        <taxon>Metazoa</taxon>
        <taxon>Chordata</taxon>
        <taxon>Craniata</taxon>
        <taxon>Vertebrata</taxon>
        <taxon>Euteleostomi</taxon>
        <taxon>Mammalia</taxon>
        <taxon>Eutheria</taxon>
        <taxon>Laurasiatheria</taxon>
        <taxon>Chiroptera</taxon>
        <taxon>Yangochiroptera</taxon>
        <taxon>Vespertilionidae</taxon>
        <taxon>Pipistrellus</taxon>
    </lineage>
</organism>
<protein>
    <submittedName>
        <fullName evidence="2">Uncharacterized protein</fullName>
    </submittedName>
</protein>
<sequence length="165" mass="17301">MAARSSRVSPPGLQSHLPAPQPWSQPCSCSGITSRLSIGSAGGPPHPEWHWSLSAARSLPSPACCGGGVLPAAPPPGVCHCPEALLPAQPGLRSRPLCWNYDASNYGLRHLCSGVTVNLHIILLLDRIDWLVSERKGERDGNINDEGESCMPPTGDGACNPGICP</sequence>
<evidence type="ECO:0000256" key="1">
    <source>
        <dbReference type="SAM" id="MobiDB-lite"/>
    </source>
</evidence>
<evidence type="ECO:0000313" key="2">
    <source>
        <dbReference type="EMBL" id="KAF6283995.1"/>
    </source>
</evidence>
<dbReference type="Proteomes" id="UP000558488">
    <property type="component" value="Unassembled WGS sequence"/>
</dbReference>
<dbReference type="AlphaFoldDB" id="A0A7J7S703"/>
<reference evidence="2 3" key="1">
    <citation type="journal article" date="2020" name="Nature">
        <title>Six reference-quality genomes reveal evolution of bat adaptations.</title>
        <authorList>
            <person name="Jebb D."/>
            <person name="Huang Z."/>
            <person name="Pippel M."/>
            <person name="Hughes G.M."/>
            <person name="Lavrichenko K."/>
            <person name="Devanna P."/>
            <person name="Winkler S."/>
            <person name="Jermiin L.S."/>
            <person name="Skirmuntt E.C."/>
            <person name="Katzourakis A."/>
            <person name="Burkitt-Gray L."/>
            <person name="Ray D.A."/>
            <person name="Sullivan K.A.M."/>
            <person name="Roscito J.G."/>
            <person name="Kirilenko B.M."/>
            <person name="Davalos L.M."/>
            <person name="Corthals A.P."/>
            <person name="Power M.L."/>
            <person name="Jones G."/>
            <person name="Ransome R.D."/>
            <person name="Dechmann D.K.N."/>
            <person name="Locatelli A.G."/>
            <person name="Puechmaille S.J."/>
            <person name="Fedrigo O."/>
            <person name="Jarvis E.D."/>
            <person name="Hiller M."/>
            <person name="Vernes S.C."/>
            <person name="Myers E.W."/>
            <person name="Teeling E.C."/>
        </authorList>
    </citation>
    <scope>NUCLEOTIDE SEQUENCE [LARGE SCALE GENOMIC DNA]</scope>
    <source>
        <strain evidence="2">MPipKuh1</strain>
        <tissue evidence="2">Flight muscle</tissue>
    </source>
</reference>
<accession>A0A7J7S703</accession>
<proteinExistence type="predicted"/>
<comment type="caution">
    <text evidence="2">The sequence shown here is derived from an EMBL/GenBank/DDBJ whole genome shotgun (WGS) entry which is preliminary data.</text>
</comment>
<keyword evidence="3" id="KW-1185">Reference proteome</keyword>